<protein>
    <submittedName>
        <fullName evidence="1">Uncharacterized protein</fullName>
    </submittedName>
</protein>
<proteinExistence type="predicted"/>
<dbReference type="Proteomes" id="UP001367508">
    <property type="component" value="Unassembled WGS sequence"/>
</dbReference>
<comment type="caution">
    <text evidence="1">The sequence shown here is derived from an EMBL/GenBank/DDBJ whole genome shotgun (WGS) entry which is preliminary data.</text>
</comment>
<keyword evidence="2" id="KW-1185">Reference proteome</keyword>
<dbReference type="EMBL" id="JAYMYQ010000004">
    <property type="protein sequence ID" value="KAK7338153.1"/>
    <property type="molecule type" value="Genomic_DNA"/>
</dbReference>
<evidence type="ECO:0000313" key="2">
    <source>
        <dbReference type="Proteomes" id="UP001367508"/>
    </source>
</evidence>
<sequence>MAMAQHTITANGRLHKLARELDFNTNLGDVYLLRSLKILSTQQPCFFSLSPEFFFRIEPHPFLFGFSPSRSGQKWLLCVFSQGLLASIFVLRSRRKPRLSHLRTLLEKNPP</sequence>
<dbReference type="AlphaFoldDB" id="A0AAN9LRD0"/>
<gene>
    <name evidence="1" type="ORF">VNO77_18753</name>
</gene>
<name>A0AAN9LRD0_CANGL</name>
<evidence type="ECO:0000313" key="1">
    <source>
        <dbReference type="EMBL" id="KAK7338153.1"/>
    </source>
</evidence>
<reference evidence="1 2" key="1">
    <citation type="submission" date="2024-01" db="EMBL/GenBank/DDBJ databases">
        <title>The genomes of 5 underutilized Papilionoideae crops provide insights into root nodulation and disease resistanc.</title>
        <authorList>
            <person name="Jiang F."/>
        </authorList>
    </citation>
    <scope>NUCLEOTIDE SEQUENCE [LARGE SCALE GENOMIC DNA]</scope>
    <source>
        <strain evidence="1">LVBAO_FW01</strain>
        <tissue evidence="1">Leaves</tissue>
    </source>
</reference>
<accession>A0AAN9LRD0</accession>
<organism evidence="1 2">
    <name type="scientific">Canavalia gladiata</name>
    <name type="common">Sword bean</name>
    <name type="synonym">Dolichos gladiatus</name>
    <dbReference type="NCBI Taxonomy" id="3824"/>
    <lineage>
        <taxon>Eukaryota</taxon>
        <taxon>Viridiplantae</taxon>
        <taxon>Streptophyta</taxon>
        <taxon>Embryophyta</taxon>
        <taxon>Tracheophyta</taxon>
        <taxon>Spermatophyta</taxon>
        <taxon>Magnoliopsida</taxon>
        <taxon>eudicotyledons</taxon>
        <taxon>Gunneridae</taxon>
        <taxon>Pentapetalae</taxon>
        <taxon>rosids</taxon>
        <taxon>fabids</taxon>
        <taxon>Fabales</taxon>
        <taxon>Fabaceae</taxon>
        <taxon>Papilionoideae</taxon>
        <taxon>50 kb inversion clade</taxon>
        <taxon>NPAAA clade</taxon>
        <taxon>indigoferoid/millettioid clade</taxon>
        <taxon>Phaseoleae</taxon>
        <taxon>Canavalia</taxon>
    </lineage>
</organism>